<dbReference type="SUPFAM" id="SSF56112">
    <property type="entry name" value="Protein kinase-like (PK-like)"/>
    <property type="match status" value="1"/>
</dbReference>
<gene>
    <name evidence="10" type="ORF">PILCRDRAFT_324762</name>
</gene>
<evidence type="ECO:0000313" key="10">
    <source>
        <dbReference type="EMBL" id="KIM86405.1"/>
    </source>
</evidence>
<sequence>MNQGVRLNAHGTYVKIVAEWELDSREFQEDLENDGTMVVKDDLLIPRDPAMPLLEYEGSLDLDDIFIKEPPYHAYRPGGALVRDIFFVEVSAYETLRSNPHAGICDYRGCIVVDGYVEGIVLKKYKCTLMEAVDQGLQIDKNYVIDIITNAMAHLHSLGLVHNDLSPHNIMLDDNLNPVIIDMETCMPENTPAIYKLGTPQWSGNWWTSSLTNDEVALERIQLYLNGLYHPERP</sequence>
<dbReference type="STRING" id="765440.A0A0C3FQJ6"/>
<evidence type="ECO:0000256" key="5">
    <source>
        <dbReference type="ARBA" id="ARBA00022777"/>
    </source>
</evidence>
<proteinExistence type="predicted"/>
<name>A0A0C3FQJ6_PILCF</name>
<dbReference type="GO" id="GO:0004674">
    <property type="term" value="F:protein serine/threonine kinase activity"/>
    <property type="evidence" value="ECO:0007669"/>
    <property type="project" value="UniProtKB-KW"/>
</dbReference>
<dbReference type="PROSITE" id="PS50011">
    <property type="entry name" value="PROTEIN_KINASE_DOM"/>
    <property type="match status" value="1"/>
</dbReference>
<dbReference type="InterPro" id="IPR000719">
    <property type="entry name" value="Prot_kinase_dom"/>
</dbReference>
<keyword evidence="5" id="KW-0418">Kinase</keyword>
<reference evidence="10 11" key="1">
    <citation type="submission" date="2014-04" db="EMBL/GenBank/DDBJ databases">
        <authorList>
            <consortium name="DOE Joint Genome Institute"/>
            <person name="Kuo A."/>
            <person name="Tarkka M."/>
            <person name="Buscot F."/>
            <person name="Kohler A."/>
            <person name="Nagy L.G."/>
            <person name="Floudas D."/>
            <person name="Copeland A."/>
            <person name="Barry K.W."/>
            <person name="Cichocki N."/>
            <person name="Veneault-Fourrey C."/>
            <person name="LaButti K."/>
            <person name="Lindquist E.A."/>
            <person name="Lipzen A."/>
            <person name="Lundell T."/>
            <person name="Morin E."/>
            <person name="Murat C."/>
            <person name="Sun H."/>
            <person name="Tunlid A."/>
            <person name="Henrissat B."/>
            <person name="Grigoriev I.V."/>
            <person name="Hibbett D.S."/>
            <person name="Martin F."/>
            <person name="Nordberg H.P."/>
            <person name="Cantor M.N."/>
            <person name="Hua S.X."/>
        </authorList>
    </citation>
    <scope>NUCLEOTIDE SEQUENCE [LARGE SCALE GENOMIC DNA]</scope>
    <source>
        <strain evidence="10 11">F 1598</strain>
    </source>
</reference>
<dbReference type="Pfam" id="PF01163">
    <property type="entry name" value="RIO1"/>
    <property type="match status" value="1"/>
</dbReference>
<evidence type="ECO:0000256" key="4">
    <source>
        <dbReference type="ARBA" id="ARBA00022741"/>
    </source>
</evidence>
<dbReference type="EMBL" id="KN832982">
    <property type="protein sequence ID" value="KIM86405.1"/>
    <property type="molecule type" value="Genomic_DNA"/>
</dbReference>
<protein>
    <recommendedName>
        <fullName evidence="1">non-specific serine/threonine protein kinase</fullName>
        <ecNumber evidence="1">2.7.11.1</ecNumber>
    </recommendedName>
</protein>
<reference evidence="11" key="2">
    <citation type="submission" date="2015-01" db="EMBL/GenBank/DDBJ databases">
        <title>Evolutionary Origins and Diversification of the Mycorrhizal Mutualists.</title>
        <authorList>
            <consortium name="DOE Joint Genome Institute"/>
            <consortium name="Mycorrhizal Genomics Consortium"/>
            <person name="Kohler A."/>
            <person name="Kuo A."/>
            <person name="Nagy L.G."/>
            <person name="Floudas D."/>
            <person name="Copeland A."/>
            <person name="Barry K.W."/>
            <person name="Cichocki N."/>
            <person name="Veneault-Fourrey C."/>
            <person name="LaButti K."/>
            <person name="Lindquist E.A."/>
            <person name="Lipzen A."/>
            <person name="Lundell T."/>
            <person name="Morin E."/>
            <person name="Murat C."/>
            <person name="Riley R."/>
            <person name="Ohm R."/>
            <person name="Sun H."/>
            <person name="Tunlid A."/>
            <person name="Henrissat B."/>
            <person name="Grigoriev I.V."/>
            <person name="Hibbett D.S."/>
            <person name="Martin F."/>
        </authorList>
    </citation>
    <scope>NUCLEOTIDE SEQUENCE [LARGE SCALE GENOMIC DNA]</scope>
    <source>
        <strain evidence="11">F 1598</strain>
    </source>
</reference>
<keyword evidence="2" id="KW-0723">Serine/threonine-protein kinase</keyword>
<evidence type="ECO:0000256" key="7">
    <source>
        <dbReference type="ARBA" id="ARBA00047899"/>
    </source>
</evidence>
<dbReference type="GO" id="GO:0005524">
    <property type="term" value="F:ATP binding"/>
    <property type="evidence" value="ECO:0007669"/>
    <property type="project" value="UniProtKB-KW"/>
</dbReference>
<dbReference type="PROSITE" id="PS00109">
    <property type="entry name" value="PROTEIN_KINASE_TYR"/>
    <property type="match status" value="1"/>
</dbReference>
<dbReference type="Gene3D" id="1.10.510.10">
    <property type="entry name" value="Transferase(Phosphotransferase) domain 1"/>
    <property type="match status" value="1"/>
</dbReference>
<dbReference type="HOGENOM" id="CLU_062257_1_1_1"/>
<keyword evidence="11" id="KW-1185">Reference proteome</keyword>
<organism evidence="10 11">
    <name type="scientific">Piloderma croceum (strain F 1598)</name>
    <dbReference type="NCBI Taxonomy" id="765440"/>
    <lineage>
        <taxon>Eukaryota</taxon>
        <taxon>Fungi</taxon>
        <taxon>Dikarya</taxon>
        <taxon>Basidiomycota</taxon>
        <taxon>Agaricomycotina</taxon>
        <taxon>Agaricomycetes</taxon>
        <taxon>Agaricomycetidae</taxon>
        <taxon>Atheliales</taxon>
        <taxon>Atheliaceae</taxon>
        <taxon>Piloderma</taxon>
    </lineage>
</organism>
<evidence type="ECO:0000313" key="11">
    <source>
        <dbReference type="Proteomes" id="UP000054166"/>
    </source>
</evidence>
<dbReference type="InterPro" id="IPR011009">
    <property type="entry name" value="Kinase-like_dom_sf"/>
</dbReference>
<evidence type="ECO:0000256" key="1">
    <source>
        <dbReference type="ARBA" id="ARBA00012513"/>
    </source>
</evidence>
<comment type="catalytic activity">
    <reaction evidence="7">
        <text>L-threonyl-[protein] + ATP = O-phospho-L-threonyl-[protein] + ADP + H(+)</text>
        <dbReference type="Rhea" id="RHEA:46608"/>
        <dbReference type="Rhea" id="RHEA-COMP:11060"/>
        <dbReference type="Rhea" id="RHEA-COMP:11605"/>
        <dbReference type="ChEBI" id="CHEBI:15378"/>
        <dbReference type="ChEBI" id="CHEBI:30013"/>
        <dbReference type="ChEBI" id="CHEBI:30616"/>
        <dbReference type="ChEBI" id="CHEBI:61977"/>
        <dbReference type="ChEBI" id="CHEBI:456216"/>
        <dbReference type="EC" id="2.7.11.1"/>
    </reaction>
</comment>
<feature type="domain" description="Protein kinase" evidence="9">
    <location>
        <begin position="2"/>
        <end position="234"/>
    </location>
</feature>
<evidence type="ECO:0000256" key="8">
    <source>
        <dbReference type="ARBA" id="ARBA00048679"/>
    </source>
</evidence>
<evidence type="ECO:0000256" key="3">
    <source>
        <dbReference type="ARBA" id="ARBA00022679"/>
    </source>
</evidence>
<evidence type="ECO:0000256" key="6">
    <source>
        <dbReference type="ARBA" id="ARBA00022840"/>
    </source>
</evidence>
<dbReference type="AlphaFoldDB" id="A0A0C3FQJ6"/>
<comment type="catalytic activity">
    <reaction evidence="8">
        <text>L-seryl-[protein] + ATP = O-phospho-L-seryl-[protein] + ADP + H(+)</text>
        <dbReference type="Rhea" id="RHEA:17989"/>
        <dbReference type="Rhea" id="RHEA-COMP:9863"/>
        <dbReference type="Rhea" id="RHEA-COMP:11604"/>
        <dbReference type="ChEBI" id="CHEBI:15378"/>
        <dbReference type="ChEBI" id="CHEBI:29999"/>
        <dbReference type="ChEBI" id="CHEBI:30616"/>
        <dbReference type="ChEBI" id="CHEBI:83421"/>
        <dbReference type="ChEBI" id="CHEBI:456216"/>
        <dbReference type="EC" id="2.7.11.1"/>
    </reaction>
</comment>
<keyword evidence="6" id="KW-0067">ATP-binding</keyword>
<dbReference type="InterPro" id="IPR008266">
    <property type="entry name" value="Tyr_kinase_AS"/>
</dbReference>
<accession>A0A0C3FQJ6</accession>
<dbReference type="OrthoDB" id="4062651at2759"/>
<evidence type="ECO:0000259" key="9">
    <source>
        <dbReference type="PROSITE" id="PS50011"/>
    </source>
</evidence>
<keyword evidence="4" id="KW-0547">Nucleotide-binding</keyword>
<keyword evidence="3" id="KW-0808">Transferase</keyword>
<dbReference type="Proteomes" id="UP000054166">
    <property type="component" value="Unassembled WGS sequence"/>
</dbReference>
<dbReference type="InParanoid" id="A0A0C3FQJ6"/>
<evidence type="ECO:0000256" key="2">
    <source>
        <dbReference type="ARBA" id="ARBA00022527"/>
    </source>
</evidence>
<dbReference type="EC" id="2.7.11.1" evidence="1"/>
<dbReference type="InterPro" id="IPR018934">
    <property type="entry name" value="RIO_dom"/>
</dbReference>